<evidence type="ECO:0000256" key="5">
    <source>
        <dbReference type="ARBA" id="ARBA00022777"/>
    </source>
</evidence>
<dbReference type="RefSeq" id="WP_025306228.1">
    <property type="nucleotide sequence ID" value="NZ_CP007028.1"/>
</dbReference>
<evidence type="ECO:0000313" key="8">
    <source>
        <dbReference type="EMBL" id="AHE96179.1"/>
    </source>
</evidence>
<feature type="domain" description="Pyridoxamine kinase/Phosphomethylpyrimidine kinase" evidence="7">
    <location>
        <begin position="13"/>
        <end position="257"/>
    </location>
</feature>
<sequence length="269" mass="28704">MKIPRALTIAGSDSGGGAGLQADLKTFTALGVYGMTAVTSITVQNTVGVFGVVDVPPEVVYNQIKVVVEDIGVDAVKTGMLSHAGIIEAVARAVKDFKLENLVVDPVMRAKSGDPLLKSSDEVALKELLIPLATVVTPNIPEACALVGKDIKTLEDMERACKEIYSMGPSAVLLKGGHMEGDILVDVFYDGTSFEYLSYKRVPTKNTHGTGCTLASAIAGYLAKGFDLKEAVRKAREYVQGAIEHSLNLGKGHGPLNHMWQFYPEIQTP</sequence>
<keyword evidence="3" id="KW-0808">Transferase</keyword>
<dbReference type="Proteomes" id="UP000018914">
    <property type="component" value="Chromosome"/>
</dbReference>
<dbReference type="HOGENOM" id="CLU_020520_0_1_0"/>
<protein>
    <recommendedName>
        <fullName evidence="2">hydroxymethylpyrimidine kinase</fullName>
        <ecNumber evidence="2">2.7.1.49</ecNumber>
    </recommendedName>
</protein>
<evidence type="ECO:0000256" key="6">
    <source>
        <dbReference type="ARBA" id="ARBA00022840"/>
    </source>
</evidence>
<dbReference type="GO" id="GO:0009228">
    <property type="term" value="P:thiamine biosynthetic process"/>
    <property type="evidence" value="ECO:0007669"/>
    <property type="project" value="InterPro"/>
</dbReference>
<keyword evidence="5 8" id="KW-0418">Kinase</keyword>
<keyword evidence="6" id="KW-0067">ATP-binding</keyword>
<evidence type="ECO:0000256" key="2">
    <source>
        <dbReference type="ARBA" id="ARBA00012135"/>
    </source>
</evidence>
<organism evidence="9">
    <name type="scientific">Thermocrinis ruber</name>
    <dbReference type="NCBI Taxonomy" id="75906"/>
    <lineage>
        <taxon>Bacteria</taxon>
        <taxon>Pseudomonadati</taxon>
        <taxon>Aquificota</taxon>
        <taxon>Aquificia</taxon>
        <taxon>Aquificales</taxon>
        <taxon>Aquificaceae</taxon>
        <taxon>Thermocrinis</taxon>
    </lineage>
</organism>
<dbReference type="PATRIC" id="fig|75906.3.peg.1053"/>
<dbReference type="eggNOG" id="COG0351">
    <property type="taxonomic scope" value="Bacteria"/>
</dbReference>
<dbReference type="OrthoDB" id="9810880at2"/>
<comment type="pathway">
    <text evidence="1">Cofactor biosynthesis; thiamine diphosphate biosynthesis.</text>
</comment>
<dbReference type="EMBL" id="CP007028">
    <property type="protein sequence ID" value="AHE96179.1"/>
    <property type="molecule type" value="Genomic_DNA"/>
</dbReference>
<evidence type="ECO:0000256" key="3">
    <source>
        <dbReference type="ARBA" id="ARBA00022679"/>
    </source>
</evidence>
<dbReference type="GO" id="GO:0005524">
    <property type="term" value="F:ATP binding"/>
    <property type="evidence" value="ECO:0007669"/>
    <property type="project" value="UniProtKB-KW"/>
</dbReference>
<dbReference type="NCBIfam" id="TIGR00097">
    <property type="entry name" value="HMP-P_kinase"/>
    <property type="match status" value="1"/>
</dbReference>
<gene>
    <name evidence="8" type="ORF">THERU_05380</name>
</gene>
<dbReference type="SUPFAM" id="SSF53613">
    <property type="entry name" value="Ribokinase-like"/>
    <property type="match status" value="1"/>
</dbReference>
<dbReference type="InterPro" id="IPR004399">
    <property type="entry name" value="HMP/HMP-P_kinase_dom"/>
</dbReference>
<dbReference type="CDD" id="cd01169">
    <property type="entry name" value="HMPP_kinase"/>
    <property type="match status" value="1"/>
</dbReference>
<evidence type="ECO:0000256" key="1">
    <source>
        <dbReference type="ARBA" id="ARBA00004948"/>
    </source>
</evidence>
<dbReference type="STRING" id="75906.THERU_05380"/>
<proteinExistence type="predicted"/>
<dbReference type="InterPro" id="IPR029056">
    <property type="entry name" value="Ribokinase-like"/>
</dbReference>
<evidence type="ECO:0000259" key="7">
    <source>
        <dbReference type="Pfam" id="PF08543"/>
    </source>
</evidence>
<dbReference type="Pfam" id="PF08543">
    <property type="entry name" value="Phos_pyr_kin"/>
    <property type="match status" value="1"/>
</dbReference>
<accession>W0DCB4</accession>
<evidence type="ECO:0000256" key="4">
    <source>
        <dbReference type="ARBA" id="ARBA00022741"/>
    </source>
</evidence>
<dbReference type="AlphaFoldDB" id="W0DCB4"/>
<dbReference type="PANTHER" id="PTHR20858:SF17">
    <property type="entry name" value="HYDROXYMETHYLPYRIMIDINE_PHOSPHOMETHYLPYRIMIDINE KINASE THI20-RELATED"/>
    <property type="match status" value="1"/>
</dbReference>
<dbReference type="GO" id="GO:0008902">
    <property type="term" value="F:hydroxymethylpyrimidine kinase activity"/>
    <property type="evidence" value="ECO:0007669"/>
    <property type="project" value="UniProtKB-EC"/>
</dbReference>
<evidence type="ECO:0000313" key="9">
    <source>
        <dbReference type="Proteomes" id="UP000018914"/>
    </source>
</evidence>
<dbReference type="KEGG" id="trd:THERU_05380"/>
<keyword evidence="9" id="KW-1185">Reference proteome</keyword>
<dbReference type="GO" id="GO:0005829">
    <property type="term" value="C:cytosol"/>
    <property type="evidence" value="ECO:0007669"/>
    <property type="project" value="TreeGrafter"/>
</dbReference>
<dbReference type="EC" id="2.7.1.49" evidence="2"/>
<dbReference type="PANTHER" id="PTHR20858">
    <property type="entry name" value="PHOSPHOMETHYLPYRIMIDINE KINASE"/>
    <property type="match status" value="1"/>
</dbReference>
<dbReference type="Gene3D" id="3.40.1190.20">
    <property type="match status" value="1"/>
</dbReference>
<dbReference type="FunFam" id="3.40.1190.20:FF:000003">
    <property type="entry name" value="Phosphomethylpyrimidine kinase ThiD"/>
    <property type="match status" value="1"/>
</dbReference>
<name>W0DCB4_9AQUI</name>
<dbReference type="GO" id="GO:0008972">
    <property type="term" value="F:phosphomethylpyrimidine kinase activity"/>
    <property type="evidence" value="ECO:0007669"/>
    <property type="project" value="InterPro"/>
</dbReference>
<dbReference type="InterPro" id="IPR013749">
    <property type="entry name" value="PM/HMP-P_kinase-1"/>
</dbReference>
<reference evidence="8 9" key="1">
    <citation type="submission" date="2013-12" db="EMBL/GenBank/DDBJ databases">
        <authorList>
            <consortium name="DOE Joint Genome Institute"/>
            <person name="Eisen J."/>
            <person name="Huntemann M."/>
            <person name="Han J."/>
            <person name="Chen A."/>
            <person name="Kyrpides N."/>
            <person name="Mavromatis K."/>
            <person name="Markowitz V."/>
            <person name="Palaniappan K."/>
            <person name="Ivanova N."/>
            <person name="Schaumberg A."/>
            <person name="Pati A."/>
            <person name="Liolios K."/>
            <person name="Nordberg H.P."/>
            <person name="Cantor M.N."/>
            <person name="Hua S.X."/>
            <person name="Woyke T."/>
        </authorList>
    </citation>
    <scope>NUCLEOTIDE SEQUENCE [LARGE SCALE GENOMIC DNA]</scope>
    <source>
        <strain evidence="8 9">DSM 23557</strain>
    </source>
</reference>
<keyword evidence="4" id="KW-0547">Nucleotide-binding</keyword>